<gene>
    <name evidence="2" type="ORF">EJ04DRAFT_514972</name>
</gene>
<dbReference type="EMBL" id="ML996208">
    <property type="protein sequence ID" value="KAF2730843.1"/>
    <property type="molecule type" value="Genomic_DNA"/>
</dbReference>
<reference evidence="2" key="1">
    <citation type="journal article" date="2020" name="Stud. Mycol.">
        <title>101 Dothideomycetes genomes: a test case for predicting lifestyles and emergence of pathogens.</title>
        <authorList>
            <person name="Haridas S."/>
            <person name="Albert R."/>
            <person name="Binder M."/>
            <person name="Bloem J."/>
            <person name="Labutti K."/>
            <person name="Salamov A."/>
            <person name="Andreopoulos B."/>
            <person name="Baker S."/>
            <person name="Barry K."/>
            <person name="Bills G."/>
            <person name="Bluhm B."/>
            <person name="Cannon C."/>
            <person name="Castanera R."/>
            <person name="Culley D."/>
            <person name="Daum C."/>
            <person name="Ezra D."/>
            <person name="Gonzalez J."/>
            <person name="Henrissat B."/>
            <person name="Kuo A."/>
            <person name="Liang C."/>
            <person name="Lipzen A."/>
            <person name="Lutzoni F."/>
            <person name="Magnuson J."/>
            <person name="Mondo S."/>
            <person name="Nolan M."/>
            <person name="Ohm R."/>
            <person name="Pangilinan J."/>
            <person name="Park H.-J."/>
            <person name="Ramirez L."/>
            <person name="Alfaro M."/>
            <person name="Sun H."/>
            <person name="Tritt A."/>
            <person name="Yoshinaga Y."/>
            <person name="Zwiers L.-H."/>
            <person name="Turgeon B."/>
            <person name="Goodwin S."/>
            <person name="Spatafora J."/>
            <person name="Crous P."/>
            <person name="Grigoriev I."/>
        </authorList>
    </citation>
    <scope>NUCLEOTIDE SEQUENCE</scope>
    <source>
        <strain evidence="2">CBS 125425</strain>
    </source>
</reference>
<proteinExistence type="predicted"/>
<sequence length="157" mass="16261">MLTSTILLSAVAAIAAAMPASQPIEARAGGPVAKPIPSSCTVSSPLPTSSSATYLPDTSKTSNALVYYAYYDLPADNPEQLYQQCLEQCYGLGVNPPCVAAYWAQQMVVPAGYYGGAGGNLDMACLMYNRTLTAADFVQAPSGQAVTPMAGDIHCPA</sequence>
<name>A0A9P4UZB4_9PLEO</name>
<dbReference type="AlphaFoldDB" id="A0A9P4UZB4"/>
<feature type="chain" id="PRO_5040487195" evidence="1">
    <location>
        <begin position="17"/>
        <end position="157"/>
    </location>
</feature>
<evidence type="ECO:0000313" key="2">
    <source>
        <dbReference type="EMBL" id="KAF2730843.1"/>
    </source>
</evidence>
<keyword evidence="3" id="KW-1185">Reference proteome</keyword>
<evidence type="ECO:0000256" key="1">
    <source>
        <dbReference type="SAM" id="SignalP"/>
    </source>
</evidence>
<dbReference type="Proteomes" id="UP000799444">
    <property type="component" value="Unassembled WGS sequence"/>
</dbReference>
<accession>A0A9P4UZB4</accession>
<evidence type="ECO:0000313" key="3">
    <source>
        <dbReference type="Proteomes" id="UP000799444"/>
    </source>
</evidence>
<comment type="caution">
    <text evidence="2">The sequence shown here is derived from an EMBL/GenBank/DDBJ whole genome shotgun (WGS) entry which is preliminary data.</text>
</comment>
<keyword evidence="1" id="KW-0732">Signal</keyword>
<organism evidence="2 3">
    <name type="scientific">Polyplosphaeria fusca</name>
    <dbReference type="NCBI Taxonomy" id="682080"/>
    <lineage>
        <taxon>Eukaryota</taxon>
        <taxon>Fungi</taxon>
        <taxon>Dikarya</taxon>
        <taxon>Ascomycota</taxon>
        <taxon>Pezizomycotina</taxon>
        <taxon>Dothideomycetes</taxon>
        <taxon>Pleosporomycetidae</taxon>
        <taxon>Pleosporales</taxon>
        <taxon>Tetraplosphaeriaceae</taxon>
        <taxon>Polyplosphaeria</taxon>
    </lineage>
</organism>
<protein>
    <submittedName>
        <fullName evidence="2">Uncharacterized protein</fullName>
    </submittedName>
</protein>
<feature type="signal peptide" evidence="1">
    <location>
        <begin position="1"/>
        <end position="16"/>
    </location>
</feature>
<dbReference type="OrthoDB" id="3938895at2759"/>